<feature type="signal peptide" evidence="1">
    <location>
        <begin position="1"/>
        <end position="28"/>
    </location>
</feature>
<evidence type="ECO:0000313" key="2">
    <source>
        <dbReference type="EMBL" id="KAL1216623.1"/>
    </source>
</evidence>
<evidence type="ECO:0000313" key="3">
    <source>
        <dbReference type="EMBL" id="KAL1216624.1"/>
    </source>
</evidence>
<reference evidence="3 4" key="1">
    <citation type="submission" date="2024-04" db="EMBL/GenBank/DDBJ databases">
        <title>Genome assembly C_amara_ONT_v2.</title>
        <authorList>
            <person name="Yant L."/>
            <person name="Moore C."/>
            <person name="Slenker M."/>
        </authorList>
    </citation>
    <scope>NUCLEOTIDE SEQUENCE [LARGE SCALE GENOMIC DNA]</scope>
    <source>
        <tissue evidence="3">Leaf</tissue>
    </source>
</reference>
<comment type="caution">
    <text evidence="3">The sequence shown here is derived from an EMBL/GenBank/DDBJ whole genome shotgun (WGS) entry which is preliminary data.</text>
</comment>
<dbReference type="EMBL" id="JBANAX010000261">
    <property type="protein sequence ID" value="KAL1216623.1"/>
    <property type="molecule type" value="Genomic_DNA"/>
</dbReference>
<protein>
    <recommendedName>
        <fullName evidence="5">Prolamin-like domain-containing protein</fullName>
    </recommendedName>
</protein>
<organism evidence="3 4">
    <name type="scientific">Cardamine amara subsp. amara</name>
    <dbReference type="NCBI Taxonomy" id="228776"/>
    <lineage>
        <taxon>Eukaryota</taxon>
        <taxon>Viridiplantae</taxon>
        <taxon>Streptophyta</taxon>
        <taxon>Embryophyta</taxon>
        <taxon>Tracheophyta</taxon>
        <taxon>Spermatophyta</taxon>
        <taxon>Magnoliopsida</taxon>
        <taxon>eudicotyledons</taxon>
        <taxon>Gunneridae</taxon>
        <taxon>Pentapetalae</taxon>
        <taxon>rosids</taxon>
        <taxon>malvids</taxon>
        <taxon>Brassicales</taxon>
        <taxon>Brassicaceae</taxon>
        <taxon>Cardamineae</taxon>
        <taxon>Cardamine</taxon>
    </lineage>
</organism>
<sequence length="113" mass="12284">MSGNKQITCVSILAVIVVILSISEKTNGNSNSDHALAPMSEKGLLPDLRSCVTNARNIPNCVDALKQFRLTIIQKECCVVLVSLPGDCFGILFPMRFVFRIALKATCKLLGVF</sequence>
<evidence type="ECO:0008006" key="5">
    <source>
        <dbReference type="Google" id="ProtNLM"/>
    </source>
</evidence>
<dbReference type="AlphaFoldDB" id="A0ABD1BGT3"/>
<feature type="chain" id="PRO_5044723248" description="Prolamin-like domain-containing protein" evidence="1">
    <location>
        <begin position="29"/>
        <end position="113"/>
    </location>
</feature>
<evidence type="ECO:0000313" key="4">
    <source>
        <dbReference type="Proteomes" id="UP001558713"/>
    </source>
</evidence>
<keyword evidence="4" id="KW-1185">Reference proteome</keyword>
<proteinExistence type="predicted"/>
<gene>
    <name evidence="2" type="ORF">V5N11_014561</name>
    <name evidence="3" type="ORF">V5N11_014562</name>
</gene>
<dbReference type="EMBL" id="JBANAX010000261">
    <property type="protein sequence ID" value="KAL1216624.1"/>
    <property type="molecule type" value="Genomic_DNA"/>
</dbReference>
<dbReference type="Proteomes" id="UP001558713">
    <property type="component" value="Unassembled WGS sequence"/>
</dbReference>
<evidence type="ECO:0000256" key="1">
    <source>
        <dbReference type="SAM" id="SignalP"/>
    </source>
</evidence>
<name>A0ABD1BGT3_CARAN</name>
<keyword evidence="1" id="KW-0732">Signal</keyword>
<accession>A0ABD1BGT3</accession>